<comment type="caution">
    <text evidence="2">The sequence shown here is derived from an EMBL/GenBank/DDBJ whole genome shotgun (WGS) entry which is preliminary data.</text>
</comment>
<organism evidence="2 3">
    <name type="scientific">Nepenthes gracilis</name>
    <name type="common">Slender pitcher plant</name>
    <dbReference type="NCBI Taxonomy" id="150966"/>
    <lineage>
        <taxon>Eukaryota</taxon>
        <taxon>Viridiplantae</taxon>
        <taxon>Streptophyta</taxon>
        <taxon>Embryophyta</taxon>
        <taxon>Tracheophyta</taxon>
        <taxon>Spermatophyta</taxon>
        <taxon>Magnoliopsida</taxon>
        <taxon>eudicotyledons</taxon>
        <taxon>Gunneridae</taxon>
        <taxon>Pentapetalae</taxon>
        <taxon>Caryophyllales</taxon>
        <taxon>Nepenthaceae</taxon>
        <taxon>Nepenthes</taxon>
    </lineage>
</organism>
<feature type="compositionally biased region" description="Basic and acidic residues" evidence="1">
    <location>
        <begin position="103"/>
        <end position="126"/>
    </location>
</feature>
<accession>A0AAD3Y5P1</accession>
<evidence type="ECO:0000313" key="2">
    <source>
        <dbReference type="EMBL" id="GMH28184.1"/>
    </source>
</evidence>
<protein>
    <submittedName>
        <fullName evidence="2">Uncharacterized protein</fullName>
    </submittedName>
</protein>
<proteinExistence type="predicted"/>
<evidence type="ECO:0000256" key="1">
    <source>
        <dbReference type="SAM" id="MobiDB-lite"/>
    </source>
</evidence>
<evidence type="ECO:0000313" key="3">
    <source>
        <dbReference type="Proteomes" id="UP001279734"/>
    </source>
</evidence>
<reference evidence="2" key="1">
    <citation type="submission" date="2023-05" db="EMBL/GenBank/DDBJ databases">
        <title>Nepenthes gracilis genome sequencing.</title>
        <authorList>
            <person name="Fukushima K."/>
        </authorList>
    </citation>
    <scope>NUCLEOTIDE SEQUENCE</scope>
    <source>
        <strain evidence="2">SING2019-196</strain>
    </source>
</reference>
<dbReference type="EMBL" id="BSYO01000034">
    <property type="protein sequence ID" value="GMH28184.1"/>
    <property type="molecule type" value="Genomic_DNA"/>
</dbReference>
<sequence>MQLHQSHGGLPKWQQIISTKRQQEYIKSPSISIHVVNHNRTSKAATTVKIYSRSKAAPILTSYGIEACKQTSTAYSILTGYFKNKNSTGRIKTPRWHSNIKKPPMEQRRQGNSSHVDHQGSRIQKKDPHRKQRRTITCGQEASASSRIFQRTHRIGMINDQNNYKWVQQPKDPNQNLRLSRRSWVRQRGLKLNLGIDLCQFFNNGAKIIQANPIGPIAELRKVRNAECQTAVASLGDLCSQDLVRALSQLLEG</sequence>
<keyword evidence="3" id="KW-1185">Reference proteome</keyword>
<feature type="region of interest" description="Disordered" evidence="1">
    <location>
        <begin position="89"/>
        <end position="144"/>
    </location>
</feature>
<dbReference type="AlphaFoldDB" id="A0AAD3Y5P1"/>
<name>A0AAD3Y5P1_NEPGR</name>
<gene>
    <name evidence="2" type="ORF">Nepgr_030027</name>
</gene>
<feature type="compositionally biased region" description="Polar residues" evidence="1">
    <location>
        <begin position="135"/>
        <end position="144"/>
    </location>
</feature>
<dbReference type="Proteomes" id="UP001279734">
    <property type="component" value="Unassembled WGS sequence"/>
</dbReference>